<protein>
    <submittedName>
        <fullName evidence="2">Metallophosphoesterase family protein</fullName>
    </submittedName>
</protein>
<accession>A0ABU4JB14</accession>
<dbReference type="Gene3D" id="3.60.21.10">
    <property type="match status" value="1"/>
</dbReference>
<keyword evidence="3" id="KW-1185">Reference proteome</keyword>
<dbReference type="InterPro" id="IPR051158">
    <property type="entry name" value="Metallophosphoesterase_sf"/>
</dbReference>
<dbReference type="EMBL" id="JAWUZT010000084">
    <property type="protein sequence ID" value="MDW8518208.1"/>
    <property type="molecule type" value="Genomic_DNA"/>
</dbReference>
<evidence type="ECO:0000259" key="1">
    <source>
        <dbReference type="Pfam" id="PF00149"/>
    </source>
</evidence>
<comment type="caution">
    <text evidence="2">The sequence shown here is derived from an EMBL/GenBank/DDBJ whole genome shotgun (WGS) entry which is preliminary data.</text>
</comment>
<gene>
    <name evidence="2" type="ORF">RIB56_19030</name>
</gene>
<feature type="domain" description="Calcineurin-like phosphoesterase" evidence="1">
    <location>
        <begin position="48"/>
        <end position="203"/>
    </location>
</feature>
<dbReference type="Pfam" id="PF00149">
    <property type="entry name" value="Metallophos"/>
    <property type="match status" value="1"/>
</dbReference>
<dbReference type="PANTHER" id="PTHR31302">
    <property type="entry name" value="TRANSMEMBRANE PROTEIN WITH METALLOPHOSPHOESTERASE DOMAIN-RELATED"/>
    <property type="match status" value="1"/>
</dbReference>
<sequence length="257" mass="28625">MTMIIGIIGVLVVAAIVLLTYMAKEAQRTVVEQEHIEVKGVPKEWQSLRIFFISDIHKRTVTKSLIEQVKGHIDFVVIGGDLAEKGVSLQQIEANIKQLRQLGSIYFVWGNNDYEINQQSLAALFKKHEVVALKNEAICIEKEGVSYNIVGVDDLSEGHLNINQAYNGVNQQHFTLLLSHNPDAVFEVEKQRVDLMLSGHTHGGQIRLLGFGPYELGGLKTHKDIVYFVSNGYGTTSLPLRLEAKAKAHVLTITRAN</sequence>
<dbReference type="Proteomes" id="UP001284771">
    <property type="component" value="Unassembled WGS sequence"/>
</dbReference>
<name>A0ABU4JB14_9BACI</name>
<proteinExistence type="predicted"/>
<evidence type="ECO:0000313" key="3">
    <source>
        <dbReference type="Proteomes" id="UP001284771"/>
    </source>
</evidence>
<dbReference type="PANTHER" id="PTHR31302:SF32">
    <property type="entry name" value="PHOSPHOESTERASE"/>
    <property type="match status" value="1"/>
</dbReference>
<dbReference type="SUPFAM" id="SSF56300">
    <property type="entry name" value="Metallo-dependent phosphatases"/>
    <property type="match status" value="1"/>
</dbReference>
<dbReference type="InterPro" id="IPR004843">
    <property type="entry name" value="Calcineurin-like_PHP"/>
</dbReference>
<dbReference type="InterPro" id="IPR029052">
    <property type="entry name" value="Metallo-depent_PP-like"/>
</dbReference>
<organism evidence="2 3">
    <name type="scientific">Priestia flexa</name>
    <dbReference type="NCBI Taxonomy" id="86664"/>
    <lineage>
        <taxon>Bacteria</taxon>
        <taxon>Bacillati</taxon>
        <taxon>Bacillota</taxon>
        <taxon>Bacilli</taxon>
        <taxon>Bacillales</taxon>
        <taxon>Bacillaceae</taxon>
        <taxon>Priestia</taxon>
    </lineage>
</organism>
<dbReference type="RefSeq" id="WP_235932315.1">
    <property type="nucleotide sequence ID" value="NZ_JAWUZT010000084.1"/>
</dbReference>
<reference evidence="3" key="1">
    <citation type="submission" date="2023-07" db="EMBL/GenBank/DDBJ databases">
        <title>Draft genomic sequences of Priestia flexa CCM isolated from the soil of an abandoned mine contaminated by free cyanide in the high Andean zone of Tacna, Peru.</title>
        <authorList>
            <person name="Caceda Quiroz C.J."/>
            <person name="Maraza Chooque G.J."/>
            <person name="Fora Quispe G.L."/>
            <person name="Carpio Mamani M."/>
        </authorList>
    </citation>
    <scope>NUCLEOTIDE SEQUENCE [LARGE SCALE GENOMIC DNA]</scope>
    <source>
        <strain evidence="3">CCM</strain>
    </source>
</reference>
<evidence type="ECO:0000313" key="2">
    <source>
        <dbReference type="EMBL" id="MDW8518208.1"/>
    </source>
</evidence>